<gene>
    <name evidence="1" type="ORF">P167DRAFT_566117</name>
</gene>
<sequence length="229" mass="25809">MTPKTTIHGVLVHRTPTPTHPKYHFHPHPIPAASLHPGTFSPPIPFLTAMLPAACGLHILYTQPPTPATPTSTHIPLDFRSFFFGYWSLNLRQHPALTSRMVFFRQDLRPLEPRQCAVLWAFCECVVRSIYADVLELFPWGGAFGCGDGGGGAAAMEEVVVAGMHRLWVQRAGVDCLYAWGRWHRNEKLLRGREEWRGVVMLYDDAEGLHDKRYELAEEVDWLAGDGRA</sequence>
<reference evidence="1 2" key="1">
    <citation type="journal article" date="2018" name="Nat. Ecol. Evol.">
        <title>Pezizomycetes genomes reveal the molecular basis of ectomycorrhizal truffle lifestyle.</title>
        <authorList>
            <person name="Murat C."/>
            <person name="Payen T."/>
            <person name="Noel B."/>
            <person name="Kuo A."/>
            <person name="Morin E."/>
            <person name="Chen J."/>
            <person name="Kohler A."/>
            <person name="Krizsan K."/>
            <person name="Balestrini R."/>
            <person name="Da Silva C."/>
            <person name="Montanini B."/>
            <person name="Hainaut M."/>
            <person name="Levati E."/>
            <person name="Barry K.W."/>
            <person name="Belfiori B."/>
            <person name="Cichocki N."/>
            <person name="Clum A."/>
            <person name="Dockter R.B."/>
            <person name="Fauchery L."/>
            <person name="Guy J."/>
            <person name="Iotti M."/>
            <person name="Le Tacon F."/>
            <person name="Lindquist E.A."/>
            <person name="Lipzen A."/>
            <person name="Malagnac F."/>
            <person name="Mello A."/>
            <person name="Molinier V."/>
            <person name="Miyauchi S."/>
            <person name="Poulain J."/>
            <person name="Riccioni C."/>
            <person name="Rubini A."/>
            <person name="Sitrit Y."/>
            <person name="Splivallo R."/>
            <person name="Traeger S."/>
            <person name="Wang M."/>
            <person name="Zifcakova L."/>
            <person name="Wipf D."/>
            <person name="Zambonelli A."/>
            <person name="Paolocci F."/>
            <person name="Nowrousian M."/>
            <person name="Ottonello S."/>
            <person name="Baldrian P."/>
            <person name="Spatafora J.W."/>
            <person name="Henrissat B."/>
            <person name="Nagy L.G."/>
            <person name="Aury J.M."/>
            <person name="Wincker P."/>
            <person name="Grigoriev I.V."/>
            <person name="Bonfante P."/>
            <person name="Martin F.M."/>
        </authorList>
    </citation>
    <scope>NUCLEOTIDE SEQUENCE [LARGE SCALE GENOMIC DNA]</scope>
    <source>
        <strain evidence="1 2">CCBAS932</strain>
    </source>
</reference>
<evidence type="ECO:0000313" key="2">
    <source>
        <dbReference type="Proteomes" id="UP000277580"/>
    </source>
</evidence>
<organism evidence="1 2">
    <name type="scientific">Morchella conica CCBAS932</name>
    <dbReference type="NCBI Taxonomy" id="1392247"/>
    <lineage>
        <taxon>Eukaryota</taxon>
        <taxon>Fungi</taxon>
        <taxon>Dikarya</taxon>
        <taxon>Ascomycota</taxon>
        <taxon>Pezizomycotina</taxon>
        <taxon>Pezizomycetes</taxon>
        <taxon>Pezizales</taxon>
        <taxon>Morchellaceae</taxon>
        <taxon>Morchella</taxon>
    </lineage>
</organism>
<evidence type="ECO:0000313" key="1">
    <source>
        <dbReference type="EMBL" id="RPB11012.1"/>
    </source>
</evidence>
<dbReference type="AlphaFoldDB" id="A0A3N4KNX8"/>
<dbReference type="OrthoDB" id="10342297at2759"/>
<dbReference type="Proteomes" id="UP000277580">
    <property type="component" value="Unassembled WGS sequence"/>
</dbReference>
<accession>A0A3N4KNX8</accession>
<keyword evidence="2" id="KW-1185">Reference proteome</keyword>
<dbReference type="EMBL" id="ML119138">
    <property type="protein sequence ID" value="RPB11012.1"/>
    <property type="molecule type" value="Genomic_DNA"/>
</dbReference>
<protein>
    <submittedName>
        <fullName evidence="1">Uncharacterized protein</fullName>
    </submittedName>
</protein>
<proteinExistence type="predicted"/>
<dbReference type="InParanoid" id="A0A3N4KNX8"/>
<name>A0A3N4KNX8_9PEZI</name>